<reference evidence="1 2" key="1">
    <citation type="submission" date="2016-10" db="EMBL/GenBank/DDBJ databases">
        <authorList>
            <person name="de Groot N.N."/>
        </authorList>
    </citation>
    <scope>NUCLEOTIDE SEQUENCE [LARGE SCALE GENOMIC DNA]</scope>
    <source>
        <strain evidence="1 2">DSM 26424</strain>
    </source>
</reference>
<keyword evidence="2" id="KW-1185">Reference proteome</keyword>
<accession>A0A1G8PWH4</accession>
<proteinExistence type="predicted"/>
<dbReference type="OrthoDB" id="8902678at2"/>
<dbReference type="Proteomes" id="UP000199093">
    <property type="component" value="Unassembled WGS sequence"/>
</dbReference>
<evidence type="ECO:0000313" key="1">
    <source>
        <dbReference type="EMBL" id="SDI96616.1"/>
    </source>
</evidence>
<name>A0A1G8PWH4_9RHOB</name>
<organism evidence="1 2">
    <name type="scientific">Salipiger marinus</name>
    <dbReference type="NCBI Taxonomy" id="555512"/>
    <lineage>
        <taxon>Bacteria</taxon>
        <taxon>Pseudomonadati</taxon>
        <taxon>Pseudomonadota</taxon>
        <taxon>Alphaproteobacteria</taxon>
        <taxon>Rhodobacterales</taxon>
        <taxon>Roseobacteraceae</taxon>
        <taxon>Salipiger</taxon>
    </lineage>
</organism>
<evidence type="ECO:0000313" key="2">
    <source>
        <dbReference type="Proteomes" id="UP000199093"/>
    </source>
</evidence>
<dbReference type="AlphaFoldDB" id="A0A1G8PWH4"/>
<protein>
    <submittedName>
        <fullName evidence="1">Uncharacterized protein</fullName>
    </submittedName>
</protein>
<dbReference type="RefSeq" id="WP_089848802.1">
    <property type="nucleotide sequence ID" value="NZ_FNEJ01000013.1"/>
</dbReference>
<dbReference type="STRING" id="555512.SAMN04487993_1013151"/>
<sequence length="152" mass="16973">MTTFERNLKHLIEVRYGGNVSKAARTMKMNRAQLNRYLMDGAWPRESQLRRICDHFAVDAWVLLEPLQDDRPQVGALPRSSQEVLAVLWEWTDSEFAGSRYWGCHSAGGDGRIQQWQQIGARPLGAAVVTVTEGEGLHLLTTTPPAQEGGDA</sequence>
<gene>
    <name evidence="1" type="ORF">SAMN04487993_1013151</name>
</gene>
<dbReference type="EMBL" id="FNEJ01000013">
    <property type="protein sequence ID" value="SDI96616.1"/>
    <property type="molecule type" value="Genomic_DNA"/>
</dbReference>